<dbReference type="Gene3D" id="3.40.190.80">
    <property type="match status" value="1"/>
</dbReference>
<feature type="binding site" evidence="6">
    <location>
        <position position="89"/>
    </location>
    <ligand>
        <name>Mg(2+)</name>
        <dbReference type="ChEBI" id="CHEBI:18420"/>
        <label>1</label>
        <note>catalytic</note>
    </ligand>
</feature>
<dbReference type="Pfam" id="PF00459">
    <property type="entry name" value="Inositol_P"/>
    <property type="match status" value="1"/>
</dbReference>
<reference evidence="8 9" key="1">
    <citation type="journal article" date="2016" name="Nat. Commun.">
        <title>Thousands of microbial genomes shed light on interconnected biogeochemical processes in an aquifer system.</title>
        <authorList>
            <person name="Anantharaman K."/>
            <person name="Brown C.T."/>
            <person name="Hug L.A."/>
            <person name="Sharon I."/>
            <person name="Castelle C.J."/>
            <person name="Probst A.J."/>
            <person name="Thomas B.C."/>
            <person name="Singh A."/>
            <person name="Wilkins M.J."/>
            <person name="Karaoz U."/>
            <person name="Brodie E.L."/>
            <person name="Williams K.H."/>
            <person name="Hubbard S.S."/>
            <person name="Banfield J.F."/>
        </authorList>
    </citation>
    <scope>NUCLEOTIDE SEQUENCE [LARGE SCALE GENOMIC DNA]</scope>
</reference>
<dbReference type="STRING" id="1797995.A2242_04100"/>
<accession>A0A1F5SIT2</accession>
<dbReference type="CDD" id="cd01639">
    <property type="entry name" value="IMPase"/>
    <property type="match status" value="1"/>
</dbReference>
<dbReference type="AlphaFoldDB" id="A0A1F5SIT2"/>
<keyword evidence="3 6" id="KW-0479">Metal-binding</keyword>
<comment type="caution">
    <text evidence="8">The sequence shown here is derived from an EMBL/GenBank/DDBJ whole genome shotgun (WGS) entry which is preliminary data.</text>
</comment>
<evidence type="ECO:0000313" key="8">
    <source>
        <dbReference type="EMBL" id="OGF26559.1"/>
    </source>
</evidence>
<dbReference type="GO" id="GO:0008934">
    <property type="term" value="F:inositol monophosphate 1-phosphatase activity"/>
    <property type="evidence" value="ECO:0007669"/>
    <property type="project" value="InterPro"/>
</dbReference>
<dbReference type="Gene3D" id="3.30.540.10">
    <property type="entry name" value="Fructose-1,6-Bisphosphatase, subunit A, domain 1"/>
    <property type="match status" value="1"/>
</dbReference>
<keyword evidence="5 6" id="KW-0460">Magnesium</keyword>
<dbReference type="EC" id="3.1.3.25" evidence="7"/>
<dbReference type="InterPro" id="IPR020583">
    <property type="entry name" value="Inositol_monoP_metal-BS"/>
</dbReference>
<dbReference type="GO" id="GO:0046872">
    <property type="term" value="F:metal ion binding"/>
    <property type="evidence" value="ECO:0007669"/>
    <property type="project" value="UniProtKB-KW"/>
</dbReference>
<dbReference type="PANTHER" id="PTHR20854:SF4">
    <property type="entry name" value="INOSITOL-1-MONOPHOSPHATASE-RELATED"/>
    <property type="match status" value="1"/>
</dbReference>
<keyword evidence="4 7" id="KW-0378">Hydrolase</keyword>
<organism evidence="8 9">
    <name type="scientific">Candidatus Falkowbacteria bacterium RIFOXYA2_FULL_47_9</name>
    <dbReference type="NCBI Taxonomy" id="1797995"/>
    <lineage>
        <taxon>Bacteria</taxon>
        <taxon>Candidatus Falkowiibacteriota</taxon>
    </lineage>
</organism>
<comment type="catalytic activity">
    <reaction evidence="1 7">
        <text>a myo-inositol phosphate + H2O = myo-inositol + phosphate</text>
        <dbReference type="Rhea" id="RHEA:24056"/>
        <dbReference type="ChEBI" id="CHEBI:15377"/>
        <dbReference type="ChEBI" id="CHEBI:17268"/>
        <dbReference type="ChEBI" id="CHEBI:43474"/>
        <dbReference type="ChEBI" id="CHEBI:84139"/>
        <dbReference type="EC" id="3.1.3.25"/>
    </reaction>
</comment>
<evidence type="ECO:0000256" key="7">
    <source>
        <dbReference type="RuleBase" id="RU364068"/>
    </source>
</evidence>
<feature type="binding site" evidence="6">
    <location>
        <position position="67"/>
    </location>
    <ligand>
        <name>Mg(2+)</name>
        <dbReference type="ChEBI" id="CHEBI:18420"/>
        <label>1</label>
        <note>catalytic</note>
    </ligand>
</feature>
<dbReference type="SUPFAM" id="SSF56655">
    <property type="entry name" value="Carbohydrate phosphatase"/>
    <property type="match status" value="1"/>
</dbReference>
<protein>
    <recommendedName>
        <fullName evidence="7">Inositol-1-monophosphatase</fullName>
        <ecNumber evidence="7">3.1.3.25</ecNumber>
    </recommendedName>
</protein>
<evidence type="ECO:0000256" key="1">
    <source>
        <dbReference type="ARBA" id="ARBA00001033"/>
    </source>
</evidence>
<comment type="cofactor">
    <cofactor evidence="2 6 7">
        <name>Mg(2+)</name>
        <dbReference type="ChEBI" id="CHEBI:18420"/>
    </cofactor>
</comment>
<dbReference type="PRINTS" id="PR00377">
    <property type="entry name" value="IMPHPHTASES"/>
</dbReference>
<dbReference type="PANTHER" id="PTHR20854">
    <property type="entry name" value="INOSITOL MONOPHOSPHATASE"/>
    <property type="match status" value="1"/>
</dbReference>
<dbReference type="EMBL" id="MFGC01000045">
    <property type="protein sequence ID" value="OGF26559.1"/>
    <property type="molecule type" value="Genomic_DNA"/>
</dbReference>
<dbReference type="PROSITE" id="PS00629">
    <property type="entry name" value="IMP_1"/>
    <property type="match status" value="1"/>
</dbReference>
<dbReference type="GO" id="GO:0006020">
    <property type="term" value="P:inositol metabolic process"/>
    <property type="evidence" value="ECO:0007669"/>
    <property type="project" value="TreeGrafter"/>
</dbReference>
<evidence type="ECO:0000256" key="6">
    <source>
        <dbReference type="PIRSR" id="PIRSR600760-2"/>
    </source>
</evidence>
<dbReference type="FunFam" id="3.30.540.10:FF:000003">
    <property type="entry name" value="Inositol-1-monophosphatase"/>
    <property type="match status" value="1"/>
</dbReference>
<proteinExistence type="inferred from homology"/>
<dbReference type="InterPro" id="IPR033942">
    <property type="entry name" value="IMPase"/>
</dbReference>
<feature type="binding site" evidence="6">
    <location>
        <position position="86"/>
    </location>
    <ligand>
        <name>Mg(2+)</name>
        <dbReference type="ChEBI" id="CHEBI:18420"/>
        <label>1</label>
        <note>catalytic</note>
    </ligand>
</feature>
<dbReference type="InterPro" id="IPR000760">
    <property type="entry name" value="Inositol_monophosphatase-like"/>
</dbReference>
<comment type="similarity">
    <text evidence="7">Belongs to the inositol monophosphatase superfamily.</text>
</comment>
<evidence type="ECO:0000256" key="4">
    <source>
        <dbReference type="ARBA" id="ARBA00022801"/>
    </source>
</evidence>
<dbReference type="GO" id="GO:0007165">
    <property type="term" value="P:signal transduction"/>
    <property type="evidence" value="ECO:0007669"/>
    <property type="project" value="TreeGrafter"/>
</dbReference>
<evidence type="ECO:0000256" key="5">
    <source>
        <dbReference type="ARBA" id="ARBA00022842"/>
    </source>
</evidence>
<dbReference type="Proteomes" id="UP000178925">
    <property type="component" value="Unassembled WGS sequence"/>
</dbReference>
<feature type="binding site" evidence="6">
    <location>
        <position position="213"/>
    </location>
    <ligand>
        <name>Mg(2+)</name>
        <dbReference type="ChEBI" id="CHEBI:18420"/>
        <label>1</label>
        <note>catalytic</note>
    </ligand>
</feature>
<sequence length="261" mass="29147">MNLDFEQKVAIHAAKKAGRLLMAHLNKVKEITYKAKRDIVTEVDLRSEEIIISSLKNNFPKHDIFSEEKGSAQIAQEKAEYLWLIDPIDGTINYSYGMAPFRVGICLLKAKIPVLSVIYNPVKNEMYVAQRGRGATMNGRKITVSSRKFLSETILSSHLSSKKDARRRVIKKLEKIFNAVFQIRFYGSLHASLTYIAGGKEDACVWLQTNSWDILPGALLVEEAGGKVTDVNGEKITINSTDIVASNGGVHEQLLKVIKNI</sequence>
<name>A0A1F5SIT2_9BACT</name>
<evidence type="ECO:0000256" key="2">
    <source>
        <dbReference type="ARBA" id="ARBA00001946"/>
    </source>
</evidence>
<evidence type="ECO:0000313" key="9">
    <source>
        <dbReference type="Proteomes" id="UP000178925"/>
    </source>
</evidence>
<gene>
    <name evidence="8" type="ORF">A2242_04100</name>
</gene>
<evidence type="ECO:0000256" key="3">
    <source>
        <dbReference type="ARBA" id="ARBA00022723"/>
    </source>
</evidence>
<feature type="binding site" evidence="6">
    <location>
        <position position="88"/>
    </location>
    <ligand>
        <name>Mg(2+)</name>
        <dbReference type="ChEBI" id="CHEBI:18420"/>
        <label>1</label>
        <note>catalytic</note>
    </ligand>
</feature>